<accession>A0ABU8D0H0</accession>
<name>A0ABU8D0H0_9GAMM</name>
<dbReference type="EMBL" id="JBANDL010000002">
    <property type="protein sequence ID" value="MEI2454249.1"/>
    <property type="molecule type" value="Genomic_DNA"/>
</dbReference>
<dbReference type="InterPro" id="IPR023381">
    <property type="entry name" value="YP001051499.1-like_dom_sf"/>
</dbReference>
<protein>
    <submittedName>
        <fullName evidence="1">DUF416 family protein</fullName>
    </submittedName>
</protein>
<comment type="caution">
    <text evidence="1">The sequence shown here is derived from an EMBL/GenBank/DDBJ whole genome shotgun (WGS) entry which is preliminary data.</text>
</comment>
<gene>
    <name evidence="1" type="ORF">V2J18_06120</name>
</gene>
<dbReference type="Proteomes" id="UP001387215">
    <property type="component" value="Unassembled WGS sequence"/>
</dbReference>
<organism evidence="1 2">
    <name type="scientific">Lysobacter firmicutimachus</name>
    <dbReference type="NCBI Taxonomy" id="1792846"/>
    <lineage>
        <taxon>Bacteria</taxon>
        <taxon>Pseudomonadati</taxon>
        <taxon>Pseudomonadota</taxon>
        <taxon>Gammaproteobacteria</taxon>
        <taxon>Lysobacterales</taxon>
        <taxon>Lysobacteraceae</taxon>
        <taxon>Lysobacter</taxon>
    </lineage>
</organism>
<evidence type="ECO:0000313" key="2">
    <source>
        <dbReference type="Proteomes" id="UP001387215"/>
    </source>
</evidence>
<evidence type="ECO:0000313" key="1">
    <source>
        <dbReference type="EMBL" id="MEI2454249.1"/>
    </source>
</evidence>
<keyword evidence="2" id="KW-1185">Reference proteome</keyword>
<reference evidence="1 2" key="1">
    <citation type="submission" date="2024-02" db="EMBL/GenBank/DDBJ databases">
        <title>Lysobacter Genome Sequencing and Mining.</title>
        <authorList>
            <person name="Bierman J."/>
            <person name="Walker M.C."/>
        </authorList>
    </citation>
    <scope>NUCLEOTIDE SEQUENCE [LARGE SCALE GENOMIC DNA]</scope>
    <source>
        <strain evidence="1 2">PB6250</strain>
    </source>
</reference>
<dbReference type="Pfam" id="PF04222">
    <property type="entry name" value="DUF416"/>
    <property type="match status" value="1"/>
</dbReference>
<dbReference type="InterPro" id="IPR007338">
    <property type="entry name" value="DUF416"/>
</dbReference>
<dbReference type="RefSeq" id="WP_336131314.1">
    <property type="nucleotide sequence ID" value="NZ_JBANDL010000002.1"/>
</dbReference>
<dbReference type="Gene3D" id="1.20.1590.10">
    <property type="entry name" value="YP_001051499.1 domain like"/>
    <property type="match status" value="1"/>
</dbReference>
<sequence length="202" mass="22275">MKHAAFDRNALLKKLARLDRWRKLGFGILCCDRLMPNYQNFQQDAEWGDVLFLCRALELARSDLGGIGSDANLVRRLMTECEQLAPSSEDFTALRTASAQDACFAVCSLLEHLVDGGAERIVTIATYATDSVDLYVQETEGMDPDDARLEAGILEHPLMQQELDRQHCDLELVSRSALSRADLARAISTDSSGSRGGLELPG</sequence>
<proteinExistence type="predicted"/>